<sequence>MKLLILKAYRRSPEPGTPTRQPASLKINDQENDDTFHRTNITEMVITPEGEFYAYNVKFVSQFERAENQPNGS</sequence>
<evidence type="ECO:0000313" key="2">
    <source>
        <dbReference type="EMBL" id="MBB2155365.1"/>
    </source>
</evidence>
<organism evidence="2 3">
    <name type="scientific">Gluconacetobacter diazotrophicus</name>
    <name type="common">Acetobacter diazotrophicus</name>
    <dbReference type="NCBI Taxonomy" id="33996"/>
    <lineage>
        <taxon>Bacteria</taxon>
        <taxon>Pseudomonadati</taxon>
        <taxon>Pseudomonadota</taxon>
        <taxon>Alphaproteobacteria</taxon>
        <taxon>Acetobacterales</taxon>
        <taxon>Acetobacteraceae</taxon>
        <taxon>Gluconacetobacter</taxon>
    </lineage>
</organism>
<dbReference type="AlphaFoldDB" id="A0A7W4FCQ5"/>
<reference evidence="2 3" key="1">
    <citation type="submission" date="2020-04" db="EMBL/GenBank/DDBJ databases">
        <title>Description of novel Gluconacetobacter.</title>
        <authorList>
            <person name="Sombolestani A."/>
        </authorList>
    </citation>
    <scope>NUCLEOTIDE SEQUENCE [LARGE SCALE GENOMIC DNA]</scope>
    <source>
        <strain evidence="2 3">LMG 7603</strain>
    </source>
</reference>
<dbReference type="Proteomes" id="UP000550787">
    <property type="component" value="Unassembled WGS sequence"/>
</dbReference>
<feature type="region of interest" description="Disordered" evidence="1">
    <location>
        <begin position="9"/>
        <end position="30"/>
    </location>
</feature>
<name>A0A7W4FCQ5_GLUDI</name>
<protein>
    <submittedName>
        <fullName evidence="2">Uncharacterized protein</fullName>
    </submittedName>
</protein>
<gene>
    <name evidence="2" type="ORF">HLH33_03415</name>
</gene>
<proteinExistence type="predicted"/>
<accession>A0A7W4FCQ5</accession>
<evidence type="ECO:0000256" key="1">
    <source>
        <dbReference type="SAM" id="MobiDB-lite"/>
    </source>
</evidence>
<evidence type="ECO:0000313" key="3">
    <source>
        <dbReference type="Proteomes" id="UP000550787"/>
    </source>
</evidence>
<comment type="caution">
    <text evidence="2">The sequence shown here is derived from an EMBL/GenBank/DDBJ whole genome shotgun (WGS) entry which is preliminary data.</text>
</comment>
<dbReference type="EMBL" id="JABEQG010000003">
    <property type="protein sequence ID" value="MBB2155365.1"/>
    <property type="molecule type" value="Genomic_DNA"/>
</dbReference>